<accession>A0A437J4X3</accession>
<dbReference type="GO" id="GO:0006351">
    <property type="term" value="P:DNA-templated transcription"/>
    <property type="evidence" value="ECO:0007669"/>
    <property type="project" value="TreeGrafter"/>
</dbReference>
<name>A0A437J4X3_9SPHN</name>
<keyword evidence="8" id="KW-1185">Reference proteome</keyword>
<keyword evidence="4" id="KW-0804">Transcription</keyword>
<dbReference type="InterPro" id="IPR000847">
    <property type="entry name" value="LysR_HTH_N"/>
</dbReference>
<feature type="domain" description="HTH lysR-type" evidence="6">
    <location>
        <begin position="44"/>
        <end position="101"/>
    </location>
</feature>
<feature type="compositionally biased region" description="Polar residues" evidence="5">
    <location>
        <begin position="10"/>
        <end position="20"/>
    </location>
</feature>
<evidence type="ECO:0000313" key="7">
    <source>
        <dbReference type="EMBL" id="RVT39628.1"/>
    </source>
</evidence>
<dbReference type="SUPFAM" id="SSF53850">
    <property type="entry name" value="Periplasmic binding protein-like II"/>
    <property type="match status" value="1"/>
</dbReference>
<dbReference type="GO" id="GO:0043565">
    <property type="term" value="F:sequence-specific DNA binding"/>
    <property type="evidence" value="ECO:0007669"/>
    <property type="project" value="TreeGrafter"/>
</dbReference>
<dbReference type="EMBL" id="RZUL01000006">
    <property type="protein sequence ID" value="RVT39628.1"/>
    <property type="molecule type" value="Genomic_DNA"/>
</dbReference>
<dbReference type="Gene3D" id="3.40.190.290">
    <property type="match status" value="1"/>
</dbReference>
<proteinExistence type="inferred from homology"/>
<organism evidence="7 8">
    <name type="scientific">Sphingobium algorifonticola</name>
    <dbReference type="NCBI Taxonomy" id="2008318"/>
    <lineage>
        <taxon>Bacteria</taxon>
        <taxon>Pseudomonadati</taxon>
        <taxon>Pseudomonadota</taxon>
        <taxon>Alphaproteobacteria</taxon>
        <taxon>Sphingomonadales</taxon>
        <taxon>Sphingomonadaceae</taxon>
        <taxon>Sphingobium</taxon>
    </lineage>
</organism>
<dbReference type="PANTHER" id="PTHR30537:SF3">
    <property type="entry name" value="TRANSCRIPTIONAL REGULATORY PROTEIN"/>
    <property type="match status" value="1"/>
</dbReference>
<dbReference type="InterPro" id="IPR005119">
    <property type="entry name" value="LysR_subst-bd"/>
</dbReference>
<dbReference type="OrthoDB" id="7624726at2"/>
<sequence>MVAKKKRTDCVQTKSNSSSARPIFHHRDNAPTDPPLAPDRLKRIDWHELELVLHVIAAGSVRAGAARTGHAIGTIRRRLGRIEDKLGAAIAERSATGFILTRAGKQLIQRARDMERTWVGAERMKSGDALQGRERVRIAVTEGLGTYWLMPRLVEFQERHPDLDVELICDMRAADILNDACDIAVQLEPPPEGAQARHIGTLHLMPFASDRYLQTAGVPRSIDEWPRHRLVWQEADQVASHLLPYILGTADPAGLIAIRTNTSSAHFRAVASGGGIGILPTYARAVSRRVRPLDVGLHLRREIFCLTSNEQTITQGVQSALNWLAQSFDGDLYPWFRDAFVHPRDFEQALSPSNVISLFEGFIDTLDADEAI</sequence>
<dbReference type="SUPFAM" id="SSF46785">
    <property type="entry name" value="Winged helix' DNA-binding domain"/>
    <property type="match status" value="1"/>
</dbReference>
<dbReference type="InterPro" id="IPR036388">
    <property type="entry name" value="WH-like_DNA-bd_sf"/>
</dbReference>
<feature type="region of interest" description="Disordered" evidence="5">
    <location>
        <begin position="1"/>
        <end position="36"/>
    </location>
</feature>
<dbReference type="AlphaFoldDB" id="A0A437J4X3"/>
<evidence type="ECO:0000256" key="3">
    <source>
        <dbReference type="ARBA" id="ARBA00023125"/>
    </source>
</evidence>
<keyword evidence="3" id="KW-0238">DNA-binding</keyword>
<evidence type="ECO:0000256" key="5">
    <source>
        <dbReference type="SAM" id="MobiDB-lite"/>
    </source>
</evidence>
<dbReference type="Pfam" id="PF00126">
    <property type="entry name" value="HTH_1"/>
    <property type="match status" value="1"/>
</dbReference>
<comment type="similarity">
    <text evidence="1">Belongs to the LysR transcriptional regulatory family.</text>
</comment>
<evidence type="ECO:0000313" key="8">
    <source>
        <dbReference type="Proteomes" id="UP000282977"/>
    </source>
</evidence>
<evidence type="ECO:0000256" key="1">
    <source>
        <dbReference type="ARBA" id="ARBA00009437"/>
    </source>
</evidence>
<dbReference type="GO" id="GO:0003700">
    <property type="term" value="F:DNA-binding transcription factor activity"/>
    <property type="evidence" value="ECO:0007669"/>
    <property type="project" value="InterPro"/>
</dbReference>
<dbReference type="InterPro" id="IPR036390">
    <property type="entry name" value="WH_DNA-bd_sf"/>
</dbReference>
<dbReference type="Pfam" id="PF03466">
    <property type="entry name" value="LysR_substrate"/>
    <property type="match status" value="1"/>
</dbReference>
<dbReference type="Proteomes" id="UP000282977">
    <property type="component" value="Unassembled WGS sequence"/>
</dbReference>
<dbReference type="InterPro" id="IPR058163">
    <property type="entry name" value="LysR-type_TF_proteobact-type"/>
</dbReference>
<comment type="caution">
    <text evidence="7">The sequence shown here is derived from an EMBL/GenBank/DDBJ whole genome shotgun (WGS) entry which is preliminary data.</text>
</comment>
<evidence type="ECO:0000259" key="6">
    <source>
        <dbReference type="PROSITE" id="PS50931"/>
    </source>
</evidence>
<protein>
    <submittedName>
        <fullName evidence="7">LysR family transcriptional regulator</fullName>
    </submittedName>
</protein>
<dbReference type="Gene3D" id="1.10.10.10">
    <property type="entry name" value="Winged helix-like DNA-binding domain superfamily/Winged helix DNA-binding domain"/>
    <property type="match status" value="1"/>
</dbReference>
<reference evidence="7 8" key="1">
    <citation type="submission" date="2019-01" db="EMBL/GenBank/DDBJ databases">
        <authorList>
            <person name="Chen W.-M."/>
        </authorList>
    </citation>
    <scope>NUCLEOTIDE SEQUENCE [LARGE SCALE GENOMIC DNA]</scope>
    <source>
        <strain evidence="7 8">TLA-22</strain>
    </source>
</reference>
<evidence type="ECO:0000256" key="4">
    <source>
        <dbReference type="ARBA" id="ARBA00023163"/>
    </source>
</evidence>
<gene>
    <name evidence="7" type="ORF">ENE74_14810</name>
</gene>
<dbReference type="PROSITE" id="PS50931">
    <property type="entry name" value="HTH_LYSR"/>
    <property type="match status" value="1"/>
</dbReference>
<dbReference type="PANTHER" id="PTHR30537">
    <property type="entry name" value="HTH-TYPE TRANSCRIPTIONAL REGULATOR"/>
    <property type="match status" value="1"/>
</dbReference>
<evidence type="ECO:0000256" key="2">
    <source>
        <dbReference type="ARBA" id="ARBA00023015"/>
    </source>
</evidence>
<keyword evidence="2" id="KW-0805">Transcription regulation</keyword>